<feature type="transmembrane region" description="Helical" evidence="6">
    <location>
        <begin position="119"/>
        <end position="143"/>
    </location>
</feature>
<name>A0ABS6UVE1_9PSEU</name>
<evidence type="ECO:0000313" key="9">
    <source>
        <dbReference type="Proteomes" id="UP000694287"/>
    </source>
</evidence>
<protein>
    <recommendedName>
        <fullName evidence="2">histidine kinase</fullName>
        <ecNumber evidence="2">2.7.13.3</ecNumber>
    </recommendedName>
</protein>
<sequence length="470" mass="48080">MRTALADVCVTVAAVAVVVGLAGSSLVGGALDPRVAIDVLTLTAAATAAGAAFLGALAARLTEDPRPRWIAAALSVYAVLVLPSNVLAVDLPVRSMRLVAYLVVVALLLAAVRPPRLGVLGTWAATTVGALLAVAALQVPAVAPGLVAVLVEGPLVTIAVVVGWTAVAAAVLVEGLSRRSIPRRRVGLGLVVLAGAQLYRVLGTTAGDLVFGGLRLLGLAIVVAGMAHLVVRSLAELHDTRFAQQEELVVAALHMERAGELAAERDHELRNGLAGLAGITHLLSSQVDDEDHERLRHAVLAELGRLHELIDGAEHATGTYLVAPVLEGLVALRRSAGAAVGLTVDEGLRASGDSAVLAQIVTNLLANCDRHAPGAAVTLRARADGDRVVVQVRDTGPGLPPGREDEVLLGGVHDPAAGGSGLGLSITRRLVEREGGTLTVATVEDPRGCLATVTVPADVPATVRERARAV</sequence>
<dbReference type="GO" id="GO:0016301">
    <property type="term" value="F:kinase activity"/>
    <property type="evidence" value="ECO:0007669"/>
    <property type="project" value="UniProtKB-KW"/>
</dbReference>
<dbReference type="InterPro" id="IPR050736">
    <property type="entry name" value="Sensor_HK_Regulatory"/>
</dbReference>
<feature type="transmembrane region" description="Helical" evidence="6">
    <location>
        <begin position="69"/>
        <end position="89"/>
    </location>
</feature>
<keyword evidence="3" id="KW-0808">Transferase</keyword>
<evidence type="ECO:0000256" key="3">
    <source>
        <dbReference type="ARBA" id="ARBA00022679"/>
    </source>
</evidence>
<dbReference type="EMBL" id="JADQDK010000001">
    <property type="protein sequence ID" value="MBW0135689.1"/>
    <property type="molecule type" value="Genomic_DNA"/>
</dbReference>
<dbReference type="Proteomes" id="UP000694287">
    <property type="component" value="Unassembled WGS sequence"/>
</dbReference>
<feature type="transmembrane region" description="Helical" evidence="6">
    <location>
        <begin position="95"/>
        <end position="112"/>
    </location>
</feature>
<accession>A0ABS6UVE1</accession>
<evidence type="ECO:0000256" key="2">
    <source>
        <dbReference type="ARBA" id="ARBA00012438"/>
    </source>
</evidence>
<keyword evidence="5" id="KW-0902">Two-component regulatory system</keyword>
<keyword evidence="6" id="KW-0472">Membrane</keyword>
<dbReference type="RefSeq" id="WP_218603167.1">
    <property type="nucleotide sequence ID" value="NZ_JADQDJ010000109.1"/>
</dbReference>
<feature type="domain" description="Histidine kinase" evidence="7">
    <location>
        <begin position="264"/>
        <end position="459"/>
    </location>
</feature>
<reference evidence="8 9" key="1">
    <citation type="submission" date="2020-11" db="EMBL/GenBank/DDBJ databases">
        <title>Pseudonocardia abyssalis sp. nov. and Pseudonocardia oceani sp. nov., description and phylogenomic analysis of two novel actinomycetes isolated from the deep Southern Ocean.</title>
        <authorList>
            <person name="Parra J."/>
        </authorList>
    </citation>
    <scope>NUCLEOTIDE SEQUENCE [LARGE SCALE GENOMIC DNA]</scope>
    <source>
        <strain evidence="8 9">KRD-168</strain>
    </source>
</reference>
<dbReference type="PROSITE" id="PS50109">
    <property type="entry name" value="HIS_KIN"/>
    <property type="match status" value="1"/>
</dbReference>
<comment type="catalytic activity">
    <reaction evidence="1">
        <text>ATP + protein L-histidine = ADP + protein N-phospho-L-histidine.</text>
        <dbReference type="EC" id="2.7.13.3"/>
    </reaction>
</comment>
<comment type="caution">
    <text evidence="8">The sequence shown here is derived from an EMBL/GenBank/DDBJ whole genome shotgun (WGS) entry which is preliminary data.</text>
</comment>
<dbReference type="SMART" id="SM00387">
    <property type="entry name" value="HATPase_c"/>
    <property type="match status" value="1"/>
</dbReference>
<dbReference type="PANTHER" id="PTHR43711">
    <property type="entry name" value="TWO-COMPONENT HISTIDINE KINASE"/>
    <property type="match status" value="1"/>
</dbReference>
<dbReference type="InterPro" id="IPR003594">
    <property type="entry name" value="HATPase_dom"/>
</dbReference>
<keyword evidence="6" id="KW-1133">Transmembrane helix</keyword>
<dbReference type="Pfam" id="PF02518">
    <property type="entry name" value="HATPase_c"/>
    <property type="match status" value="1"/>
</dbReference>
<organism evidence="8 9">
    <name type="scientific">Pseudonocardia abyssalis</name>
    <dbReference type="NCBI Taxonomy" id="2792008"/>
    <lineage>
        <taxon>Bacteria</taxon>
        <taxon>Bacillati</taxon>
        <taxon>Actinomycetota</taxon>
        <taxon>Actinomycetes</taxon>
        <taxon>Pseudonocardiales</taxon>
        <taxon>Pseudonocardiaceae</taxon>
        <taxon>Pseudonocardia</taxon>
    </lineage>
</organism>
<evidence type="ECO:0000256" key="6">
    <source>
        <dbReference type="SAM" id="Phobius"/>
    </source>
</evidence>
<evidence type="ECO:0000256" key="4">
    <source>
        <dbReference type="ARBA" id="ARBA00022777"/>
    </source>
</evidence>
<dbReference type="EC" id="2.7.13.3" evidence="2"/>
<feature type="transmembrane region" description="Helical" evidence="6">
    <location>
        <begin position="39"/>
        <end position="57"/>
    </location>
</feature>
<gene>
    <name evidence="8" type="ORF">I4I81_15690</name>
</gene>
<evidence type="ECO:0000259" key="7">
    <source>
        <dbReference type="PROSITE" id="PS50109"/>
    </source>
</evidence>
<keyword evidence="6" id="KW-0812">Transmembrane</keyword>
<evidence type="ECO:0000256" key="1">
    <source>
        <dbReference type="ARBA" id="ARBA00000085"/>
    </source>
</evidence>
<keyword evidence="9" id="KW-1185">Reference proteome</keyword>
<proteinExistence type="predicted"/>
<evidence type="ECO:0000313" key="8">
    <source>
        <dbReference type="EMBL" id="MBW0135689.1"/>
    </source>
</evidence>
<feature type="transmembrane region" description="Helical" evidence="6">
    <location>
        <begin position="155"/>
        <end position="173"/>
    </location>
</feature>
<evidence type="ECO:0000256" key="5">
    <source>
        <dbReference type="ARBA" id="ARBA00023012"/>
    </source>
</evidence>
<dbReference type="PANTHER" id="PTHR43711:SF1">
    <property type="entry name" value="HISTIDINE KINASE 1"/>
    <property type="match status" value="1"/>
</dbReference>
<dbReference type="InterPro" id="IPR005467">
    <property type="entry name" value="His_kinase_dom"/>
</dbReference>
<feature type="transmembrane region" description="Helical" evidence="6">
    <location>
        <begin position="209"/>
        <end position="231"/>
    </location>
</feature>
<keyword evidence="4 8" id="KW-0418">Kinase</keyword>